<evidence type="ECO:0000256" key="1">
    <source>
        <dbReference type="SAM" id="MobiDB-lite"/>
    </source>
</evidence>
<dbReference type="GO" id="GO:0005506">
    <property type="term" value="F:iron ion binding"/>
    <property type="evidence" value="ECO:0007669"/>
    <property type="project" value="InterPro"/>
</dbReference>
<dbReference type="GO" id="GO:0051536">
    <property type="term" value="F:iron-sulfur cluster binding"/>
    <property type="evidence" value="ECO:0007669"/>
    <property type="project" value="InterPro"/>
</dbReference>
<reference evidence="2 3" key="1">
    <citation type="journal article" date="2020" name="Mol. Biol. Evol.">
        <title>Interspecific Gene Flow and the Evolution of Specialization in Black and White Rhinoceros.</title>
        <authorList>
            <person name="Moodley Y."/>
            <person name="Westbury M.V."/>
            <person name="Russo I.M."/>
            <person name="Gopalakrishnan S."/>
            <person name="Rakotoarivelo A."/>
            <person name="Olsen R.A."/>
            <person name="Prost S."/>
            <person name="Tunstall T."/>
            <person name="Ryder O.A."/>
            <person name="Dalen L."/>
            <person name="Bruford M.W."/>
        </authorList>
    </citation>
    <scope>NUCLEOTIDE SEQUENCE [LARGE SCALE GENOMIC DNA]</scope>
    <source>
        <strain evidence="2">SBR-YM</strain>
        <tissue evidence="2">Skin</tissue>
    </source>
</reference>
<gene>
    <name evidence="2" type="ORF">HPG69_006535</name>
</gene>
<dbReference type="EMBL" id="JACDTQ010001259">
    <property type="protein sequence ID" value="KAF5923366.1"/>
    <property type="molecule type" value="Genomic_DNA"/>
</dbReference>
<evidence type="ECO:0000313" key="3">
    <source>
        <dbReference type="Proteomes" id="UP000551758"/>
    </source>
</evidence>
<organism evidence="2 3">
    <name type="scientific">Diceros bicornis minor</name>
    <name type="common">South-central black rhinoceros</name>
    <dbReference type="NCBI Taxonomy" id="77932"/>
    <lineage>
        <taxon>Eukaryota</taxon>
        <taxon>Metazoa</taxon>
        <taxon>Chordata</taxon>
        <taxon>Craniata</taxon>
        <taxon>Vertebrata</taxon>
        <taxon>Euteleostomi</taxon>
        <taxon>Mammalia</taxon>
        <taxon>Eutheria</taxon>
        <taxon>Laurasiatheria</taxon>
        <taxon>Perissodactyla</taxon>
        <taxon>Rhinocerotidae</taxon>
        <taxon>Diceros</taxon>
    </lineage>
</organism>
<dbReference type="InterPro" id="IPR002871">
    <property type="entry name" value="NIF_FeS_clus_asmbl_NifU_N"/>
</dbReference>
<dbReference type="PANTHER" id="PTHR10093">
    <property type="entry name" value="IRON-SULFUR CLUSTER ASSEMBLY ENZYME NIFU HOMOLOG"/>
    <property type="match status" value="1"/>
</dbReference>
<feature type="region of interest" description="Disordered" evidence="1">
    <location>
        <begin position="44"/>
        <end position="85"/>
    </location>
</feature>
<dbReference type="Proteomes" id="UP000551758">
    <property type="component" value="Unassembled WGS sequence"/>
</dbReference>
<evidence type="ECO:0000313" key="2">
    <source>
        <dbReference type="EMBL" id="KAF5923366.1"/>
    </source>
</evidence>
<keyword evidence="3" id="KW-1185">Reference proteome</keyword>
<name>A0A7J7F6R2_DICBM</name>
<protein>
    <submittedName>
        <fullName evidence="2">Uncharacterized protein</fullName>
    </submittedName>
</protein>
<dbReference type="AlphaFoldDB" id="A0A7J7F6R2"/>
<feature type="region of interest" description="Disordered" evidence="1">
    <location>
        <begin position="104"/>
        <end position="144"/>
    </location>
</feature>
<comment type="caution">
    <text evidence="2">The sequence shown here is derived from an EMBL/GenBank/DDBJ whole genome shotgun (WGS) entry which is preliminary data.</text>
</comment>
<sequence length="161" mass="17180">MAGAGAGCLRRVASALLLPSPRLSHRELSAPAGVYHKKAVDHYENPRNVGSLGKTSKNLISQGMGKREDGGGSLDHQKQISPRSSASLVLAEDAIKAALADYKLKRNPRKARRRGSEPLAKPPAGHASCLPTAVQSPQGSEVPRATRAVRHAQHSLFTLWL</sequence>
<accession>A0A7J7F6R2</accession>
<feature type="compositionally biased region" description="Basic and acidic residues" evidence="1">
    <location>
        <begin position="65"/>
        <end position="78"/>
    </location>
</feature>
<dbReference type="GO" id="GO:0016226">
    <property type="term" value="P:iron-sulfur cluster assembly"/>
    <property type="evidence" value="ECO:0007669"/>
    <property type="project" value="InterPro"/>
</dbReference>
<proteinExistence type="predicted"/>